<feature type="domain" description="Ras-GEF" evidence="4">
    <location>
        <begin position="830"/>
        <end position="1107"/>
    </location>
</feature>
<dbReference type="Gene3D" id="1.10.840.10">
    <property type="entry name" value="Ras guanine-nucleotide exchange factors catalytic domain"/>
    <property type="match status" value="1"/>
</dbReference>
<keyword evidence="1 2" id="KW-0344">Guanine-nucleotide releasing factor</keyword>
<dbReference type="Pfam" id="PF00617">
    <property type="entry name" value="RasGEF"/>
    <property type="match status" value="1"/>
</dbReference>
<evidence type="ECO:0000256" key="2">
    <source>
        <dbReference type="PROSITE-ProRule" id="PRU00168"/>
    </source>
</evidence>
<dbReference type="InterPro" id="IPR036964">
    <property type="entry name" value="RASGEF_cat_dom_sf"/>
</dbReference>
<dbReference type="SMART" id="SM00147">
    <property type="entry name" value="RasGEF"/>
    <property type="match status" value="1"/>
</dbReference>
<dbReference type="InterPro" id="IPR000651">
    <property type="entry name" value="Ras-like_Gua-exchang_fac_N"/>
</dbReference>
<dbReference type="Pfam" id="PF00618">
    <property type="entry name" value="RasGEF_N"/>
    <property type="match status" value="1"/>
</dbReference>
<sequence length="1174" mass="129803">MLGAPSQANAQKKHLQLQVDLAALNPHHVHISGSPPLNNGRWRQDSKFIDSDPLPNLRSRPTVAEIGSDEPSCIHKDSDYGIDEAGDGNNNGHPLLPQPLLSPGIVLDVPTVHSPLAISEPVVGSAASPAVTEIAVCDAGSSLHMPGGHLDDLHSSVSSILDAVQSALDDPSDNSVGAAIHTIDTQCELVTRRLSVLARAASANLQSRGFTVERSFGDSYTLPSDGLDLYADALQRWDVLCKWLRVFSDNIRLGPTSLSIDAVDIFNSTYAEVDRLAKAFLDAAIASSSAQLMASASAKPQARTRRNIPHLIITKPCKPSSQDVETHLSQGDTSRRSRRTSVLDLYTASSHSLASPMSALTTHSNRWSRILDTVAGSCTPVGSDHIAFLQGQFYPPSVLDDAPVTSTVTTGANFSSIAGDKSSHIINGVSYNISPNKKLLPPTRSASLPLNDYSELFKINFQDRLAESNSQYIVNEAAHPAHILDTANGKFDAVESLPLLELEHDTERPRFIRNTTALDHIKIPRPVTTMMPANRLMAHIRLSHLEGDVSTKSLRSQSALVSSDQCLKTGEGFHGDGRTALPSIRVTRQSFGMPIETYDIQGRLIGLTQQGDFQRVYVLQDPRAKKPFNYFIVEKNAIYTIEGNHCVLIQEIVESAFYIVAGTISLLILRLADESHQDSEYIDSLLLTHTLLTTSRNLFDCIVARFNVEPCDRSIEGEMIYFTKWKPSFQLKALSVLARWIELQISDFLQDSELFDALDRFLVFLWESGFKSEADRIRRCASVQATFSESSKKVTAAGNLDLSLSAMACNLNTEPALFFSRSFSSLLDVDSKDLARYLTYTCMLLFHSIGVRHYISKVHYSKNSYSSGCDEEGPENPIDQLALRLDKLRSWVALEICCVNKNKVRRRVIEKFIQVAKICQDLRDFSSSMFITSGLLSAPVQRLKGAWSLISSQHQSTFDELGALLDPTGNMLAYRHALSQAKPPFVPFLPVLMKDLTFAVEGNPDFLDQPSFLPTVTAQSPASMQILEDVFQDSCDSTQTLSKVTTTPNESLINFDKFLLVTEILNDALRGHSTSRYNFSSEFESIIPRLRCLLEESAVRSWKDVPKRRPMSWQAFTRFTVVNRRISLERASVIAEYGLSRVFQVDLSQREAAMKLAWELSFDEGDAVKNKSVS</sequence>
<dbReference type="InterPro" id="IPR008937">
    <property type="entry name" value="Ras-like_GEF"/>
</dbReference>
<feature type="domain" description="N-terminal Ras-GEF" evidence="5">
    <location>
        <begin position="655"/>
        <end position="785"/>
    </location>
</feature>
<dbReference type="PANTHER" id="PTHR23113:SF368">
    <property type="entry name" value="CELL DIVISION CONTROL PROTEIN 25"/>
    <property type="match status" value="1"/>
</dbReference>
<evidence type="ECO:0000259" key="4">
    <source>
        <dbReference type="PROSITE" id="PS50009"/>
    </source>
</evidence>
<accession>A0ABQ8FJR2</accession>
<dbReference type="Gene3D" id="1.20.870.10">
    <property type="entry name" value="Son of sevenless (SoS) protein Chain: S domain 1"/>
    <property type="match status" value="1"/>
</dbReference>
<dbReference type="Proteomes" id="UP001648503">
    <property type="component" value="Unassembled WGS sequence"/>
</dbReference>
<organism evidence="6 7">
    <name type="scientific">Batrachochytrium salamandrivorans</name>
    <dbReference type="NCBI Taxonomy" id="1357716"/>
    <lineage>
        <taxon>Eukaryota</taxon>
        <taxon>Fungi</taxon>
        <taxon>Fungi incertae sedis</taxon>
        <taxon>Chytridiomycota</taxon>
        <taxon>Chytridiomycota incertae sedis</taxon>
        <taxon>Chytridiomycetes</taxon>
        <taxon>Rhizophydiales</taxon>
        <taxon>Rhizophydiales incertae sedis</taxon>
        <taxon>Batrachochytrium</taxon>
    </lineage>
</organism>
<proteinExistence type="predicted"/>
<dbReference type="EMBL" id="JAFCIX010000066">
    <property type="protein sequence ID" value="KAH6599369.1"/>
    <property type="molecule type" value="Genomic_DNA"/>
</dbReference>
<dbReference type="PROSITE" id="PS50009">
    <property type="entry name" value="RASGEF_CAT"/>
    <property type="match status" value="1"/>
</dbReference>
<evidence type="ECO:0000256" key="3">
    <source>
        <dbReference type="SAM" id="MobiDB-lite"/>
    </source>
</evidence>
<feature type="compositionally biased region" description="Polar residues" evidence="3">
    <location>
        <begin position="319"/>
        <end position="332"/>
    </location>
</feature>
<reference evidence="6 7" key="1">
    <citation type="submission" date="2021-02" db="EMBL/GenBank/DDBJ databases">
        <title>Variation within the Batrachochytrium salamandrivorans European outbreak.</title>
        <authorList>
            <person name="Kelly M."/>
            <person name="Pasmans F."/>
            <person name="Shea T.P."/>
            <person name="Munoz J.F."/>
            <person name="Carranza S."/>
            <person name="Cuomo C.A."/>
            <person name="Martel A."/>
        </authorList>
    </citation>
    <scope>NUCLEOTIDE SEQUENCE [LARGE SCALE GENOMIC DNA]</scope>
    <source>
        <strain evidence="6 7">AMFP18/2</strain>
    </source>
</reference>
<evidence type="ECO:0000313" key="7">
    <source>
        <dbReference type="Proteomes" id="UP001648503"/>
    </source>
</evidence>
<gene>
    <name evidence="6" type="ORF">BASA50_003066</name>
</gene>
<dbReference type="InterPro" id="IPR001895">
    <property type="entry name" value="RASGEF_cat_dom"/>
</dbReference>
<evidence type="ECO:0000256" key="1">
    <source>
        <dbReference type="ARBA" id="ARBA00022658"/>
    </source>
</evidence>
<keyword evidence="7" id="KW-1185">Reference proteome</keyword>
<dbReference type="PROSITE" id="PS50212">
    <property type="entry name" value="RASGEF_NTER"/>
    <property type="match status" value="1"/>
</dbReference>
<feature type="region of interest" description="Disordered" evidence="3">
    <location>
        <begin position="317"/>
        <end position="340"/>
    </location>
</feature>
<evidence type="ECO:0008006" key="8">
    <source>
        <dbReference type="Google" id="ProtNLM"/>
    </source>
</evidence>
<evidence type="ECO:0000313" key="6">
    <source>
        <dbReference type="EMBL" id="KAH6599369.1"/>
    </source>
</evidence>
<dbReference type="SUPFAM" id="SSF48366">
    <property type="entry name" value="Ras GEF"/>
    <property type="match status" value="1"/>
</dbReference>
<dbReference type="PANTHER" id="PTHR23113">
    <property type="entry name" value="GUANINE NUCLEOTIDE EXCHANGE FACTOR"/>
    <property type="match status" value="1"/>
</dbReference>
<evidence type="ECO:0000259" key="5">
    <source>
        <dbReference type="PROSITE" id="PS50212"/>
    </source>
</evidence>
<protein>
    <recommendedName>
        <fullName evidence="8">Ras-GEF domain-containing protein</fullName>
    </recommendedName>
</protein>
<comment type="caution">
    <text evidence="6">The sequence shown here is derived from an EMBL/GenBank/DDBJ whole genome shotgun (WGS) entry which is preliminary data.</text>
</comment>
<name>A0ABQ8FJR2_9FUNG</name>
<dbReference type="InterPro" id="IPR023578">
    <property type="entry name" value="Ras_GEF_dom_sf"/>
</dbReference>